<reference evidence="5 6" key="1">
    <citation type="submission" date="2019-03" db="EMBL/GenBank/DDBJ databases">
        <authorList>
            <consortium name="Pathogen Informatics"/>
        </authorList>
    </citation>
    <scope>NUCLEOTIDE SEQUENCE [LARGE SCALE GENOMIC DNA]</scope>
    <source>
        <strain evidence="5 6">NCTC12993</strain>
    </source>
</reference>
<dbReference type="Pfam" id="PF12833">
    <property type="entry name" value="HTH_18"/>
    <property type="match status" value="1"/>
</dbReference>
<keyword evidence="1" id="KW-0805">Transcription regulation</keyword>
<dbReference type="InterPro" id="IPR050204">
    <property type="entry name" value="AraC_XylS_family_regulators"/>
</dbReference>
<feature type="domain" description="HTH araC/xylS-type" evidence="4">
    <location>
        <begin position="33"/>
        <end position="94"/>
    </location>
</feature>
<accession>A0A485A9K8</accession>
<gene>
    <name evidence="5" type="primary">feaR_1</name>
    <name evidence="5" type="ORF">NCTC12993_00713</name>
</gene>
<dbReference type="InterPro" id="IPR018060">
    <property type="entry name" value="HTH_AraC"/>
</dbReference>
<proteinExistence type="predicted"/>
<keyword evidence="3" id="KW-0804">Transcription</keyword>
<dbReference type="SMART" id="SM00342">
    <property type="entry name" value="HTH_ARAC"/>
    <property type="match status" value="1"/>
</dbReference>
<evidence type="ECO:0000313" key="6">
    <source>
        <dbReference type="Proteomes" id="UP000401081"/>
    </source>
</evidence>
<dbReference type="InterPro" id="IPR009057">
    <property type="entry name" value="Homeodomain-like_sf"/>
</dbReference>
<dbReference type="PANTHER" id="PTHR46796:SF10">
    <property type="entry name" value="TRANSCRIPTIONAL ACTIVATOR FEAR"/>
    <property type="match status" value="1"/>
</dbReference>
<keyword evidence="2" id="KW-0238">DNA-binding</keyword>
<dbReference type="GO" id="GO:0043565">
    <property type="term" value="F:sequence-specific DNA binding"/>
    <property type="evidence" value="ECO:0007669"/>
    <property type="project" value="InterPro"/>
</dbReference>
<dbReference type="PANTHER" id="PTHR46796">
    <property type="entry name" value="HTH-TYPE TRANSCRIPTIONAL ACTIVATOR RHAS-RELATED"/>
    <property type="match status" value="1"/>
</dbReference>
<keyword evidence="6" id="KW-1185">Reference proteome</keyword>
<evidence type="ECO:0000256" key="3">
    <source>
        <dbReference type="ARBA" id="ARBA00023163"/>
    </source>
</evidence>
<dbReference type="Proteomes" id="UP000401081">
    <property type="component" value="Unassembled WGS sequence"/>
</dbReference>
<dbReference type="InterPro" id="IPR020449">
    <property type="entry name" value="Tscrpt_reg_AraC-type_HTH"/>
</dbReference>
<dbReference type="Gene3D" id="1.10.10.60">
    <property type="entry name" value="Homeodomain-like"/>
    <property type="match status" value="1"/>
</dbReference>
<organism evidence="5 6">
    <name type="scientific">Kluyvera cryocrescens</name>
    <name type="common">Kluyvera citrophila</name>
    <dbReference type="NCBI Taxonomy" id="580"/>
    <lineage>
        <taxon>Bacteria</taxon>
        <taxon>Pseudomonadati</taxon>
        <taxon>Pseudomonadota</taxon>
        <taxon>Gammaproteobacteria</taxon>
        <taxon>Enterobacterales</taxon>
        <taxon>Enterobacteriaceae</taxon>
        <taxon>Kluyvera</taxon>
    </lineage>
</organism>
<evidence type="ECO:0000313" key="5">
    <source>
        <dbReference type="EMBL" id="VFS57305.1"/>
    </source>
</evidence>
<evidence type="ECO:0000259" key="4">
    <source>
        <dbReference type="PROSITE" id="PS01124"/>
    </source>
</evidence>
<dbReference type="AlphaFoldDB" id="A0A485A9K8"/>
<protein>
    <submittedName>
        <fullName evidence="5">Transcriptional activator feaR</fullName>
    </submittedName>
</protein>
<dbReference type="EMBL" id="CAADJD010000008">
    <property type="protein sequence ID" value="VFS57305.1"/>
    <property type="molecule type" value="Genomic_DNA"/>
</dbReference>
<dbReference type="GO" id="GO:0003700">
    <property type="term" value="F:DNA-binding transcription factor activity"/>
    <property type="evidence" value="ECO:0007669"/>
    <property type="project" value="InterPro"/>
</dbReference>
<evidence type="ECO:0000256" key="1">
    <source>
        <dbReference type="ARBA" id="ARBA00023015"/>
    </source>
</evidence>
<sequence length="96" mass="11144">MMLFRKSTCARSGWRGKPECRVRSLYRLFADKGLVVAQYIKNRRLDLCAQALQSAHDDEKLAGIGYRWGFSDHSHFSTAFKQRFGISPGEYRKRGR</sequence>
<evidence type="ECO:0000256" key="2">
    <source>
        <dbReference type="ARBA" id="ARBA00023125"/>
    </source>
</evidence>
<dbReference type="PROSITE" id="PS01124">
    <property type="entry name" value="HTH_ARAC_FAMILY_2"/>
    <property type="match status" value="1"/>
</dbReference>
<dbReference type="PRINTS" id="PR00032">
    <property type="entry name" value="HTHARAC"/>
</dbReference>
<name>A0A485A9K8_KLUCR</name>
<dbReference type="SUPFAM" id="SSF46689">
    <property type="entry name" value="Homeodomain-like"/>
    <property type="match status" value="1"/>
</dbReference>